<evidence type="ECO:0000313" key="4">
    <source>
        <dbReference type="Proteomes" id="UP000078559"/>
    </source>
</evidence>
<keyword evidence="2" id="KW-0812">Transmembrane</keyword>
<dbReference type="SMR" id="A0A194W7C7"/>
<gene>
    <name evidence="3" type="ORF">VM1G_11788</name>
</gene>
<feature type="compositionally biased region" description="Pro residues" evidence="1">
    <location>
        <begin position="116"/>
        <end position="125"/>
    </location>
</feature>
<protein>
    <submittedName>
        <fullName evidence="3">Uncharacterized protein</fullName>
    </submittedName>
</protein>
<accession>A0A194W7C7</accession>
<proteinExistence type="predicted"/>
<evidence type="ECO:0000256" key="2">
    <source>
        <dbReference type="SAM" id="Phobius"/>
    </source>
</evidence>
<dbReference type="EMBL" id="CM003105">
    <property type="protein sequence ID" value="KUI71988.1"/>
    <property type="molecule type" value="Genomic_DNA"/>
</dbReference>
<feature type="region of interest" description="Disordered" evidence="1">
    <location>
        <begin position="77"/>
        <end position="125"/>
    </location>
</feature>
<sequence>MNSENPVMVRSSIATTVVSSSTPEDAQIKALNSLTKGVLAFVVILFLIQLAILAMLFVLLRKTRAVRNIDAERGIEFRRLAQPSAPSNNQDQDREAAPPLRAVPPTAEYGAGPAKGPRPQPPPLL</sequence>
<evidence type="ECO:0000313" key="3">
    <source>
        <dbReference type="EMBL" id="KUI71988.1"/>
    </source>
</evidence>
<evidence type="ECO:0000256" key="1">
    <source>
        <dbReference type="SAM" id="MobiDB-lite"/>
    </source>
</evidence>
<dbReference type="Proteomes" id="UP000078559">
    <property type="component" value="Chromosome 8"/>
</dbReference>
<keyword evidence="4" id="KW-1185">Reference proteome</keyword>
<name>A0A194W7C7_CYTMA</name>
<organism evidence="3 4">
    <name type="scientific">Cytospora mali</name>
    <name type="common">Apple Valsa canker fungus</name>
    <name type="synonym">Valsa mali</name>
    <dbReference type="NCBI Taxonomy" id="578113"/>
    <lineage>
        <taxon>Eukaryota</taxon>
        <taxon>Fungi</taxon>
        <taxon>Dikarya</taxon>
        <taxon>Ascomycota</taxon>
        <taxon>Pezizomycotina</taxon>
        <taxon>Sordariomycetes</taxon>
        <taxon>Sordariomycetidae</taxon>
        <taxon>Diaporthales</taxon>
        <taxon>Cytosporaceae</taxon>
        <taxon>Cytospora</taxon>
    </lineage>
</organism>
<keyword evidence="2" id="KW-0472">Membrane</keyword>
<reference evidence="3" key="1">
    <citation type="submission" date="2014-12" db="EMBL/GenBank/DDBJ databases">
        <title>Genome Sequence of Valsa Canker Pathogens Uncovers a Specific Adaption of Colonization on Woody Bark.</title>
        <authorList>
            <person name="Yin Z."/>
            <person name="Liu H."/>
            <person name="Gao X."/>
            <person name="Li Z."/>
            <person name="Song N."/>
            <person name="Ke X."/>
            <person name="Dai Q."/>
            <person name="Wu Y."/>
            <person name="Sun Y."/>
            <person name="Xu J.-R."/>
            <person name="Kang Z.K."/>
            <person name="Wang L."/>
            <person name="Huang L."/>
        </authorList>
    </citation>
    <scope>NUCLEOTIDE SEQUENCE [LARGE SCALE GENOMIC DNA]</scope>
    <source>
        <strain evidence="3">03-8</strain>
    </source>
</reference>
<keyword evidence="2" id="KW-1133">Transmembrane helix</keyword>
<dbReference type="AlphaFoldDB" id="A0A194W7C7"/>
<feature type="transmembrane region" description="Helical" evidence="2">
    <location>
        <begin position="38"/>
        <end position="60"/>
    </location>
</feature>